<comment type="catalytic activity">
    <reaction evidence="9 10">
        <text>a quinone + NADH + 5 H(+)(in) = a quinol + NAD(+) + 4 H(+)(out)</text>
        <dbReference type="Rhea" id="RHEA:57888"/>
        <dbReference type="ChEBI" id="CHEBI:15378"/>
        <dbReference type="ChEBI" id="CHEBI:24646"/>
        <dbReference type="ChEBI" id="CHEBI:57540"/>
        <dbReference type="ChEBI" id="CHEBI:57945"/>
        <dbReference type="ChEBI" id="CHEBI:132124"/>
    </reaction>
</comment>
<feature type="compositionally biased region" description="Low complexity" evidence="11">
    <location>
        <begin position="23"/>
        <end position="33"/>
    </location>
</feature>
<comment type="similarity">
    <text evidence="2">In the C-terminal section; belongs to the complex I 49 kDa subunit family.</text>
</comment>
<comment type="subunit">
    <text evidence="8">NDH-1 is composed of 13 different subunits. Subunits NuoB, CD, E, F, and G constitute the peripheral sector of the complex.</text>
</comment>
<evidence type="ECO:0000256" key="10">
    <source>
        <dbReference type="HAMAP-Rule" id="MF_01358"/>
    </source>
</evidence>
<dbReference type="EC" id="7.1.1.-" evidence="10"/>
<dbReference type="InterPro" id="IPR037232">
    <property type="entry name" value="NADH_quin_OxRdtase_su_C/D-like"/>
</dbReference>
<dbReference type="Pfam" id="PF00329">
    <property type="entry name" value="Complex1_30kDa"/>
    <property type="match status" value="1"/>
</dbReference>
<evidence type="ECO:0000256" key="7">
    <source>
        <dbReference type="ARBA" id="ARBA00023268"/>
    </source>
</evidence>
<evidence type="ECO:0000256" key="1">
    <source>
        <dbReference type="ARBA" id="ARBA00004417"/>
    </source>
</evidence>
<evidence type="ECO:0000256" key="8">
    <source>
        <dbReference type="ARBA" id="ARBA00038617"/>
    </source>
</evidence>
<evidence type="ECO:0000256" key="2">
    <source>
        <dbReference type="ARBA" id="ARBA00010019"/>
    </source>
</evidence>
<keyword evidence="4 10" id="KW-1003">Cell membrane</keyword>
<evidence type="ECO:0000256" key="9">
    <source>
        <dbReference type="ARBA" id="ARBA00047712"/>
    </source>
</evidence>
<dbReference type="PANTHER" id="PTHR11993:SF10">
    <property type="entry name" value="NADH DEHYDROGENASE [UBIQUINONE] IRON-SULFUR PROTEIN 2, MITOCHONDRIAL"/>
    <property type="match status" value="1"/>
</dbReference>
<evidence type="ECO:0000256" key="11">
    <source>
        <dbReference type="SAM" id="MobiDB-lite"/>
    </source>
</evidence>
<proteinExistence type="inferred from homology"/>
<keyword evidence="3 10" id="KW-0813">Transport</keyword>
<comment type="caution">
    <text evidence="14">The sequence shown here is derived from an EMBL/GenBank/DDBJ whole genome shotgun (WGS) entry which is preliminary data.</text>
</comment>
<dbReference type="Gene3D" id="3.30.460.80">
    <property type="entry name" value="NADH:ubiquinone oxidoreductase, 30kDa subunit"/>
    <property type="match status" value="1"/>
</dbReference>
<keyword evidence="7" id="KW-0511">Multifunctional enzyme</keyword>
<dbReference type="Pfam" id="PF00346">
    <property type="entry name" value="Complex1_49kDa"/>
    <property type="match status" value="1"/>
</dbReference>
<comment type="subunit">
    <text evidence="10">NDH-1 is composed of 14 different subunits. Subunits NuoB, C, D, E, F, and G constitute the peripheral sector of the complex.</text>
</comment>
<dbReference type="InterPro" id="IPR001268">
    <property type="entry name" value="NADH_UbQ_OxRdtase_30kDa_su"/>
</dbReference>
<evidence type="ECO:0000259" key="13">
    <source>
        <dbReference type="Pfam" id="PF00346"/>
    </source>
</evidence>
<dbReference type="HAMAP" id="MF_01358">
    <property type="entry name" value="NDH1_NuoD"/>
    <property type="match status" value="1"/>
</dbReference>
<dbReference type="InterPro" id="IPR022885">
    <property type="entry name" value="NDH1_su_D/H"/>
</dbReference>
<evidence type="ECO:0000256" key="4">
    <source>
        <dbReference type="ARBA" id="ARBA00022475"/>
    </source>
</evidence>
<name>A0ABT6F726_9BACT</name>
<comment type="subcellular location">
    <subcellularLocation>
        <location evidence="1">Cell inner membrane</location>
        <topology evidence="1">Peripheral membrane protein</topology>
    </subcellularLocation>
    <subcellularLocation>
        <location evidence="10">Cell membrane</location>
        <topology evidence="10">Peripheral membrane protein</topology>
        <orientation evidence="10">Cytoplasmic side</orientation>
    </subcellularLocation>
</comment>
<evidence type="ECO:0000259" key="12">
    <source>
        <dbReference type="Pfam" id="PF00329"/>
    </source>
</evidence>
<keyword evidence="15" id="KW-1185">Reference proteome</keyword>
<dbReference type="InterPro" id="IPR001135">
    <property type="entry name" value="NADH_Q_OxRdtase_suD"/>
</dbReference>
<dbReference type="SUPFAM" id="SSF143243">
    <property type="entry name" value="Nqo5-like"/>
    <property type="match status" value="1"/>
</dbReference>
<reference evidence="14 15" key="1">
    <citation type="submission" date="2023-03" db="EMBL/GenBank/DDBJ databases">
        <title>Paludisphaera mucosa sp. nov. a novel planctomycete from northern fen.</title>
        <authorList>
            <person name="Ivanova A."/>
        </authorList>
    </citation>
    <scope>NUCLEOTIDE SEQUENCE [LARGE SCALE GENOMIC DNA]</scope>
    <source>
        <strain evidence="14 15">Pla2</strain>
    </source>
</reference>
<evidence type="ECO:0000256" key="3">
    <source>
        <dbReference type="ARBA" id="ARBA00022448"/>
    </source>
</evidence>
<evidence type="ECO:0000313" key="15">
    <source>
        <dbReference type="Proteomes" id="UP001216907"/>
    </source>
</evidence>
<dbReference type="GO" id="GO:0050136">
    <property type="term" value="F:NADH dehydrogenase (quinone) (non-electrogenic) activity"/>
    <property type="evidence" value="ECO:0007669"/>
    <property type="project" value="UniProtKB-EC"/>
</dbReference>
<comment type="function">
    <text evidence="10">NDH-1 shuttles electrons from NADH, via FMN and iron-sulfur (Fe-S) centers, to quinones in the respiratory chain. The immediate electron acceptor for the enzyme in this species is believed to be ubiquinone. Couples the redox reaction to proton translocation (for every two electrons transferred, four hydrogen ions are translocated across the cytoplasmic membrane), and thus conserves the redox energy in a proton gradient.</text>
</comment>
<dbReference type="PROSITE" id="PS00542">
    <property type="entry name" value="COMPLEX1_30K"/>
    <property type="match status" value="1"/>
</dbReference>
<keyword evidence="10" id="KW-0874">Quinone</keyword>
<feature type="region of interest" description="Disordered" evidence="11">
    <location>
        <begin position="1"/>
        <end position="36"/>
    </location>
</feature>
<organism evidence="14 15">
    <name type="scientific">Paludisphaera mucosa</name>
    <dbReference type="NCBI Taxonomy" id="3030827"/>
    <lineage>
        <taxon>Bacteria</taxon>
        <taxon>Pseudomonadati</taxon>
        <taxon>Planctomycetota</taxon>
        <taxon>Planctomycetia</taxon>
        <taxon>Isosphaerales</taxon>
        <taxon>Isosphaeraceae</taxon>
        <taxon>Paludisphaera</taxon>
    </lineage>
</organism>
<accession>A0ABT6F726</accession>
<evidence type="ECO:0000256" key="6">
    <source>
        <dbReference type="ARBA" id="ARBA00023136"/>
    </source>
</evidence>
<keyword evidence="10" id="KW-1278">Translocase</keyword>
<keyword evidence="5 10" id="KW-0520">NAD</keyword>
<protein>
    <recommendedName>
        <fullName evidence="10">NADH-quinone oxidoreductase subunit D</fullName>
        <ecNumber evidence="10">7.1.1.-</ecNumber>
    </recommendedName>
    <alternativeName>
        <fullName evidence="10">NADH dehydrogenase I subunit D</fullName>
    </alternativeName>
    <alternativeName>
        <fullName evidence="10">NDH-1 subunit D</fullName>
    </alternativeName>
</protein>
<keyword evidence="6 10" id="KW-0472">Membrane</keyword>
<dbReference type="EMBL" id="JARRAG010000001">
    <property type="protein sequence ID" value="MDG3003387.1"/>
    <property type="molecule type" value="Genomic_DNA"/>
</dbReference>
<feature type="domain" description="NADH-quinone oxidoreductase subunit D" evidence="13">
    <location>
        <begin position="384"/>
        <end position="632"/>
    </location>
</feature>
<keyword evidence="14" id="KW-0560">Oxidoreductase</keyword>
<sequence length="632" mass="70648">MEKREAGLPKPSKIPALRGGVGVAEPAPAPGAKPAKKVKQAIARPSAVWLGDGLLAELADRLNAEIGAGTAEIVQAGLLIPADRIVAAALFLRDRNAIRFDYLVSLQSVHYEDCIEVNYHLDCTGRPGSLVLLRVRIAEAEGVGEVPSLYQVYRGADFQEREVYDMMGVRFAGHPELKRILMWDGFAYYPLRKDYLEPYYEAPTKVFPSRVDEGFGRHFRSEEINPHGTNFKVPQAFTDWASLSSSYDPKGEAVPPGGVQVEELESDQFVVSMGPQHPSTHGVFRMNVRVDGETIVGLKPVMGYLHRNHEKIGERNTFLMNMPFTDRLDYLTSMGNNFGYALAVEQLMGDEAKPPERAEYIRVIMAELTRVASHMWSVGFLLNDLGAFFTPALYAIEERELILDLFEWASGSRMMCNYFRFGGLAADLPPGWIERCRAIVEDRIDRRIDELDRYLSGNEILLDRTKGVGILSPEDAVNYSTSGPVLRASNVPYDVRRAAPYGIYDRFEFAIPTGRRGDLYDRYYIRILEMRESVKILKQAVRQIPEGPIMAGKKSYQIKVPAGEAYGRVENPKGELGFYVVSDGTSTAYRYHVRSPSFINLTALERMCLGHTIADVVGILGSLDIVLGEVDR</sequence>
<dbReference type="InterPro" id="IPR029014">
    <property type="entry name" value="NiFe-Hase_large"/>
</dbReference>
<dbReference type="InterPro" id="IPR020396">
    <property type="entry name" value="NADH_UbQ_OxRdtase_CS"/>
</dbReference>
<dbReference type="PANTHER" id="PTHR11993">
    <property type="entry name" value="NADH-UBIQUINONE OXIDOREDUCTASE 49 KDA SUBUNIT"/>
    <property type="match status" value="1"/>
</dbReference>
<dbReference type="Gene3D" id="1.10.645.10">
    <property type="entry name" value="Cytochrome-c3 Hydrogenase, chain B"/>
    <property type="match status" value="1"/>
</dbReference>
<dbReference type="Proteomes" id="UP001216907">
    <property type="component" value="Unassembled WGS sequence"/>
</dbReference>
<dbReference type="SUPFAM" id="SSF56762">
    <property type="entry name" value="HydB/Nqo4-like"/>
    <property type="match status" value="1"/>
</dbReference>
<evidence type="ECO:0000313" key="14">
    <source>
        <dbReference type="EMBL" id="MDG3003387.1"/>
    </source>
</evidence>
<comment type="similarity">
    <text evidence="10">Belongs to the complex I 49 kDa subunit family.</text>
</comment>
<keyword evidence="10" id="KW-0830">Ubiquinone</keyword>
<evidence type="ECO:0000256" key="5">
    <source>
        <dbReference type="ARBA" id="ARBA00023027"/>
    </source>
</evidence>
<gene>
    <name evidence="10" type="primary">nuoD</name>
    <name evidence="14" type="ORF">PZE19_06390</name>
</gene>
<feature type="domain" description="NADH:ubiquinone oxidoreductase 30kDa subunit" evidence="12">
    <location>
        <begin position="80"/>
        <end position="195"/>
    </location>
</feature>